<dbReference type="Proteomes" id="UP000451233">
    <property type="component" value="Unassembled WGS sequence"/>
</dbReference>
<dbReference type="Pfam" id="PF17319">
    <property type="entry name" value="DUF5362"/>
    <property type="match status" value="1"/>
</dbReference>
<reference evidence="2 3" key="1">
    <citation type="submission" date="2019-11" db="EMBL/GenBank/DDBJ databases">
        <title>Pedobacter sp. HMF7056 Genome sequencing and assembly.</title>
        <authorList>
            <person name="Kang H."/>
            <person name="Kim H."/>
            <person name="Joh K."/>
        </authorList>
    </citation>
    <scope>NUCLEOTIDE SEQUENCE [LARGE SCALE GENOMIC DNA]</scope>
    <source>
        <strain evidence="2 3">HMF7056</strain>
    </source>
</reference>
<evidence type="ECO:0000313" key="2">
    <source>
        <dbReference type="EMBL" id="MXV16402.1"/>
    </source>
</evidence>
<feature type="transmembrane region" description="Helical" evidence="1">
    <location>
        <begin position="79"/>
        <end position="101"/>
    </location>
</feature>
<keyword evidence="1" id="KW-1133">Transmembrane helix</keyword>
<evidence type="ECO:0000256" key="1">
    <source>
        <dbReference type="SAM" id="Phobius"/>
    </source>
</evidence>
<dbReference type="InterPro" id="IPR035287">
    <property type="entry name" value="DUF5362"/>
</dbReference>
<keyword evidence="1" id="KW-0472">Membrane</keyword>
<name>A0A7K1XZM4_9SPHI</name>
<keyword evidence="3" id="KW-1185">Reference proteome</keyword>
<dbReference type="AlphaFoldDB" id="A0A7K1XZM4"/>
<dbReference type="RefSeq" id="WP_160907397.1">
    <property type="nucleotide sequence ID" value="NZ_WVHS01000003.1"/>
</dbReference>
<feature type="transmembrane region" description="Helical" evidence="1">
    <location>
        <begin position="36"/>
        <end position="59"/>
    </location>
</feature>
<sequence length="155" mass="17225">MDENNGQEEAETEYPPVKFTEEMQYYVYEAAKWARVLAIFGFLVSVIMILSSLASGQAFEVMSKSNPALSQVISGPQVLGFFYLLMAFMCLIPSVHLFLFAKNAKEGINFSTEEQLNTAFSKLKSYFKFCGILVIVIVALNILSAFLSAFGGMPK</sequence>
<accession>A0A7K1XZM4</accession>
<proteinExistence type="predicted"/>
<gene>
    <name evidence="2" type="ORF">GS398_13900</name>
</gene>
<organism evidence="2 3">
    <name type="scientific">Hufsiella ginkgonis</name>
    <dbReference type="NCBI Taxonomy" id="2695274"/>
    <lineage>
        <taxon>Bacteria</taxon>
        <taxon>Pseudomonadati</taxon>
        <taxon>Bacteroidota</taxon>
        <taxon>Sphingobacteriia</taxon>
        <taxon>Sphingobacteriales</taxon>
        <taxon>Sphingobacteriaceae</taxon>
        <taxon>Hufsiella</taxon>
    </lineage>
</organism>
<comment type="caution">
    <text evidence="2">The sequence shown here is derived from an EMBL/GenBank/DDBJ whole genome shotgun (WGS) entry which is preliminary data.</text>
</comment>
<protein>
    <submittedName>
        <fullName evidence="2">Uncharacterized protein</fullName>
    </submittedName>
</protein>
<keyword evidence="1" id="KW-0812">Transmembrane</keyword>
<evidence type="ECO:0000313" key="3">
    <source>
        <dbReference type="Proteomes" id="UP000451233"/>
    </source>
</evidence>
<dbReference type="EMBL" id="WVHS01000003">
    <property type="protein sequence ID" value="MXV16402.1"/>
    <property type="molecule type" value="Genomic_DNA"/>
</dbReference>
<feature type="transmembrane region" description="Helical" evidence="1">
    <location>
        <begin position="126"/>
        <end position="150"/>
    </location>
</feature>